<proteinExistence type="predicted"/>
<comment type="caution">
    <text evidence="2">The sequence shown here is derived from an EMBL/GenBank/DDBJ whole genome shotgun (WGS) entry which is preliminary data.</text>
</comment>
<evidence type="ECO:0000313" key="3">
    <source>
        <dbReference type="Proteomes" id="UP001470230"/>
    </source>
</evidence>
<protein>
    <submittedName>
        <fullName evidence="2">Uncharacterized protein</fullName>
    </submittedName>
</protein>
<feature type="compositionally biased region" description="Basic residues" evidence="1">
    <location>
        <begin position="199"/>
        <end position="210"/>
    </location>
</feature>
<feature type="region of interest" description="Disordered" evidence="1">
    <location>
        <begin position="1"/>
        <end position="48"/>
    </location>
</feature>
<organism evidence="2 3">
    <name type="scientific">Tritrichomonas musculus</name>
    <dbReference type="NCBI Taxonomy" id="1915356"/>
    <lineage>
        <taxon>Eukaryota</taxon>
        <taxon>Metamonada</taxon>
        <taxon>Parabasalia</taxon>
        <taxon>Tritrichomonadida</taxon>
        <taxon>Tritrichomonadidae</taxon>
        <taxon>Tritrichomonas</taxon>
    </lineage>
</organism>
<dbReference type="EMBL" id="JAPFFF010000011">
    <property type="protein sequence ID" value="KAK8878161.1"/>
    <property type="molecule type" value="Genomic_DNA"/>
</dbReference>
<feature type="compositionally biased region" description="Polar residues" evidence="1">
    <location>
        <begin position="260"/>
        <end position="270"/>
    </location>
</feature>
<feature type="region of interest" description="Disordered" evidence="1">
    <location>
        <begin position="180"/>
        <end position="318"/>
    </location>
</feature>
<gene>
    <name evidence="2" type="ORF">M9Y10_004926</name>
</gene>
<name>A0ABR2JJV6_9EUKA</name>
<evidence type="ECO:0000313" key="2">
    <source>
        <dbReference type="EMBL" id="KAK8878161.1"/>
    </source>
</evidence>
<feature type="compositionally biased region" description="Polar residues" evidence="1">
    <location>
        <begin position="362"/>
        <end position="372"/>
    </location>
</feature>
<feature type="compositionally biased region" description="Polar residues" evidence="1">
    <location>
        <begin position="289"/>
        <end position="302"/>
    </location>
</feature>
<keyword evidence="3" id="KW-1185">Reference proteome</keyword>
<accession>A0ABR2JJV6</accession>
<feature type="region of interest" description="Disordered" evidence="1">
    <location>
        <begin position="353"/>
        <end position="372"/>
    </location>
</feature>
<reference evidence="2 3" key="1">
    <citation type="submission" date="2024-04" db="EMBL/GenBank/DDBJ databases">
        <title>Tritrichomonas musculus Genome.</title>
        <authorList>
            <person name="Alves-Ferreira E."/>
            <person name="Grigg M."/>
            <person name="Lorenzi H."/>
            <person name="Galac M."/>
        </authorList>
    </citation>
    <scope>NUCLEOTIDE SEQUENCE [LARGE SCALE GENOMIC DNA]</scope>
    <source>
        <strain evidence="2 3">EAF2021</strain>
    </source>
</reference>
<feature type="compositionally biased region" description="Polar residues" evidence="1">
    <location>
        <begin position="1"/>
        <end position="34"/>
    </location>
</feature>
<dbReference type="Proteomes" id="UP001470230">
    <property type="component" value="Unassembled WGS sequence"/>
</dbReference>
<evidence type="ECO:0000256" key="1">
    <source>
        <dbReference type="SAM" id="MobiDB-lite"/>
    </source>
</evidence>
<sequence length="372" mass="42017">MINFQNNDKPQKSNDGGSKAGISQSRSLPQNTYSFDDESGPPPIINISAENYRLRYNARQAQNKSSNYTPPPEPPQPLISILIEDTPGRIPQNERHVHFFPEKDDVIPRHAQVFDIDRAIFEYNSKVEERRQLALLYAEMLCDTPSSSNLQQRPRFSVAQRLPVTSPFEDVGFMYGYTSREQQKQQQQRLRVRSYVPSRPKKIGSNRPRPRTTEYTGHAEHLGDSLMISKVSVPSSPRRPKSQKAPTLTPGAITAGDPLLNTTATPTISNTEDRSTGNVARGVKRHRSLSGTGATLSKSKMTGQKRYASPPPRAYRTMPAVPISRDASEPISDTYRLSPQQKMQQFIEKQKMKMEDDEEFNALSNNPEFSHF</sequence>